<sequence>MGLGSGVVARFIDRFLILRPPMVHSRIRIEELCNSTAVRHRVCIIETNGSNEHWNSLNSMNSRVGHKSNSWSSILYSSSSRFSKPFISKDKSRRAGRSSRSRSKLGSASSVYEAICNRRRASRLSRLGHISSQWLRQEEKAFLQFLHTHVKVKGADFEFLRKRPIRIRVKRTVLEL</sequence>
<accession>A0A286UJM6</accession>
<organism evidence="1 2">
    <name type="scientific">Pyrrhoderma noxium</name>
    <dbReference type="NCBI Taxonomy" id="2282107"/>
    <lineage>
        <taxon>Eukaryota</taxon>
        <taxon>Fungi</taxon>
        <taxon>Dikarya</taxon>
        <taxon>Basidiomycota</taxon>
        <taxon>Agaricomycotina</taxon>
        <taxon>Agaricomycetes</taxon>
        <taxon>Hymenochaetales</taxon>
        <taxon>Hymenochaetaceae</taxon>
        <taxon>Pyrrhoderma</taxon>
    </lineage>
</organism>
<gene>
    <name evidence="1" type="ORF">PNOK_0476700</name>
</gene>
<reference evidence="1 2" key="1">
    <citation type="journal article" date="2017" name="Mol. Ecol.">
        <title>Comparative and population genomic landscape of Phellinus noxius: A hypervariable fungus causing root rot in trees.</title>
        <authorList>
            <person name="Chung C.L."/>
            <person name="Lee T.J."/>
            <person name="Akiba M."/>
            <person name="Lee H.H."/>
            <person name="Kuo T.H."/>
            <person name="Liu D."/>
            <person name="Ke H.M."/>
            <person name="Yokoi T."/>
            <person name="Roa M.B."/>
            <person name="Lu M.J."/>
            <person name="Chang Y.Y."/>
            <person name="Ann P.J."/>
            <person name="Tsai J.N."/>
            <person name="Chen C.Y."/>
            <person name="Tzean S.S."/>
            <person name="Ota Y."/>
            <person name="Hattori T."/>
            <person name="Sahashi N."/>
            <person name="Liou R.F."/>
            <person name="Kikuchi T."/>
            <person name="Tsai I.J."/>
        </authorList>
    </citation>
    <scope>NUCLEOTIDE SEQUENCE [LARGE SCALE GENOMIC DNA]</scope>
    <source>
        <strain evidence="1 2">FFPRI411160</strain>
    </source>
</reference>
<name>A0A286UJM6_9AGAM</name>
<protein>
    <submittedName>
        <fullName evidence="1">Uncharacterized protein</fullName>
    </submittedName>
</protein>
<dbReference type="AlphaFoldDB" id="A0A286UJM6"/>
<dbReference type="Proteomes" id="UP000217199">
    <property type="component" value="Unassembled WGS sequence"/>
</dbReference>
<keyword evidence="2" id="KW-1185">Reference proteome</keyword>
<dbReference type="EMBL" id="NBII01000004">
    <property type="protein sequence ID" value="PAV19833.1"/>
    <property type="molecule type" value="Genomic_DNA"/>
</dbReference>
<evidence type="ECO:0000313" key="1">
    <source>
        <dbReference type="EMBL" id="PAV19833.1"/>
    </source>
</evidence>
<dbReference type="InParanoid" id="A0A286UJM6"/>
<evidence type="ECO:0000313" key="2">
    <source>
        <dbReference type="Proteomes" id="UP000217199"/>
    </source>
</evidence>
<comment type="caution">
    <text evidence="1">The sequence shown here is derived from an EMBL/GenBank/DDBJ whole genome shotgun (WGS) entry which is preliminary data.</text>
</comment>
<proteinExistence type="predicted"/>